<dbReference type="Pfam" id="PF07719">
    <property type="entry name" value="TPR_2"/>
    <property type="match status" value="2"/>
</dbReference>
<dbReference type="PROSITE" id="PS50293">
    <property type="entry name" value="TPR_REGION"/>
    <property type="match status" value="2"/>
</dbReference>
<dbReference type="InterPro" id="IPR011990">
    <property type="entry name" value="TPR-like_helical_dom_sf"/>
</dbReference>
<dbReference type="SUPFAM" id="SSF48452">
    <property type="entry name" value="TPR-like"/>
    <property type="match status" value="2"/>
</dbReference>
<name>A0AAP1PR84_9BURK</name>
<dbReference type="RefSeq" id="WP_106355203.1">
    <property type="nucleotide sequence ID" value="NZ_CAKZHR010000071.1"/>
</dbReference>
<dbReference type="PANTHER" id="PTHR44809:SF1">
    <property type="entry name" value="PROTEIN O-MANNOSYL-TRANSFERASE TMTC1"/>
    <property type="match status" value="1"/>
</dbReference>
<feature type="repeat" description="TPR" evidence="3">
    <location>
        <begin position="156"/>
        <end position="189"/>
    </location>
</feature>
<dbReference type="InterPro" id="IPR013105">
    <property type="entry name" value="TPR_2"/>
</dbReference>
<accession>A0AAP1PR84</accession>
<dbReference type="GO" id="GO:0016757">
    <property type="term" value="F:glycosyltransferase activity"/>
    <property type="evidence" value="ECO:0007669"/>
    <property type="project" value="InterPro"/>
</dbReference>
<dbReference type="AlphaFoldDB" id="A0AAP1PR84"/>
<dbReference type="SMART" id="SM00028">
    <property type="entry name" value="TPR"/>
    <property type="match status" value="7"/>
</dbReference>
<evidence type="ECO:0000313" key="6">
    <source>
        <dbReference type="Proteomes" id="UP000518681"/>
    </source>
</evidence>
<dbReference type="PANTHER" id="PTHR44809">
    <property type="match status" value="1"/>
</dbReference>
<dbReference type="Gene3D" id="3.40.50.2000">
    <property type="entry name" value="Glycogen Phosphorylase B"/>
    <property type="match status" value="1"/>
</dbReference>
<dbReference type="Pfam" id="PF13432">
    <property type="entry name" value="TPR_16"/>
    <property type="match status" value="2"/>
</dbReference>
<dbReference type="EMBL" id="JANSLM010000015">
    <property type="protein sequence ID" value="MDT8842101.1"/>
    <property type="molecule type" value="Genomic_DNA"/>
</dbReference>
<comment type="caution">
    <text evidence="5">The sequence shown here is derived from an EMBL/GenBank/DDBJ whole genome shotgun (WGS) entry which is preliminary data.</text>
</comment>
<keyword evidence="2 3" id="KW-0802">TPR repeat</keyword>
<protein>
    <submittedName>
        <fullName evidence="4">Tetratricopeptide (TPR) repeat protein</fullName>
    </submittedName>
    <submittedName>
        <fullName evidence="5">Tetratricopeptide repeat protein</fullName>
    </submittedName>
</protein>
<keyword evidence="1" id="KW-0677">Repeat</keyword>
<dbReference type="EMBL" id="JACIIK010000025">
    <property type="protein sequence ID" value="MBB6207406.1"/>
    <property type="molecule type" value="Genomic_DNA"/>
</dbReference>
<reference evidence="5" key="2">
    <citation type="submission" date="2022-08" db="EMBL/GenBank/DDBJ databases">
        <authorList>
            <person name="Kim S.-J."/>
        </authorList>
    </citation>
    <scope>NUCLEOTIDE SEQUENCE</scope>
    <source>
        <strain evidence="5">KJ</strain>
    </source>
</reference>
<evidence type="ECO:0000313" key="7">
    <source>
        <dbReference type="Proteomes" id="UP001246473"/>
    </source>
</evidence>
<dbReference type="InterPro" id="IPR052943">
    <property type="entry name" value="TMTC_O-mannosyl-trnsfr"/>
</dbReference>
<dbReference type="Pfam" id="PF01075">
    <property type="entry name" value="Glyco_transf_9"/>
    <property type="match status" value="1"/>
</dbReference>
<dbReference type="PROSITE" id="PS50005">
    <property type="entry name" value="TPR"/>
    <property type="match status" value="6"/>
</dbReference>
<dbReference type="InterPro" id="IPR019734">
    <property type="entry name" value="TPR_rpt"/>
</dbReference>
<evidence type="ECO:0000256" key="3">
    <source>
        <dbReference type="PROSITE-ProRule" id="PRU00339"/>
    </source>
</evidence>
<organism evidence="5 7">
    <name type="scientific">Paraburkholderia fungorum</name>
    <dbReference type="NCBI Taxonomy" id="134537"/>
    <lineage>
        <taxon>Bacteria</taxon>
        <taxon>Pseudomonadati</taxon>
        <taxon>Pseudomonadota</taxon>
        <taxon>Betaproteobacteria</taxon>
        <taxon>Burkholderiales</taxon>
        <taxon>Burkholderiaceae</taxon>
        <taxon>Paraburkholderia</taxon>
    </lineage>
</organism>
<dbReference type="Pfam" id="PF13431">
    <property type="entry name" value="TPR_17"/>
    <property type="match status" value="1"/>
</dbReference>
<feature type="repeat" description="TPR" evidence="3">
    <location>
        <begin position="122"/>
        <end position="155"/>
    </location>
</feature>
<sequence length="601" mass="66187">MEHQPQSDTASTGTSPSAYLASVLDAALEEHLAGRLDSAEPLYREALVLDPAQAQALHYFGVLQHQRGNHSFAAELMSEALKLDRTNAACWSNRGLVAAALGHPQEAMICYDQALQLQPDFADARNNFGVALQAQGAFDEAIGQYRLALAADPLFIDALLNLGTALSKLDRYDEALACYQEVLTLDPQSAEAHFNAGNAHTAQRNHSAAIASFQQALLLRPSYAEAHVNLGSVIGKLGDYAGAEAHYRQAVALKPNPTNLVCLGGSLGAQGRLDEEEGPYRHALALDPDYADAHQNLAWLLLKRGDYKQGWAEFAKRWRKRDYEAIAVPNVAEWRGEPLDGRRLLVIGEQGFGDHFQFLRYARELERRGATVDICVREPLLPLVGRIPGVHRAFSGKPDSEYDFWVPLMSVPSCVGTELSTIPAAVPYMFADKAKIKTWRKRVAAADQSKRKVGLVWAGSPTFGNDRYRSVVLADLAALSEVKNIAWYALQKGPAHDQLADAPKTFRAHDFTADLHNFDDTAALIMNLDLVIAVDTGVAHLAAALGKPVWVLLPANSDWRWLEERSDSPWYPTMKLFRQTVLGDWAQVVQRVSEELRDTAP</sequence>
<dbReference type="Proteomes" id="UP000518681">
    <property type="component" value="Unassembled WGS sequence"/>
</dbReference>
<evidence type="ECO:0000313" key="5">
    <source>
        <dbReference type="EMBL" id="MDT8842101.1"/>
    </source>
</evidence>
<feature type="repeat" description="TPR" evidence="3">
    <location>
        <begin position="190"/>
        <end position="223"/>
    </location>
</feature>
<dbReference type="Proteomes" id="UP001246473">
    <property type="component" value="Unassembled WGS sequence"/>
</dbReference>
<evidence type="ECO:0000256" key="2">
    <source>
        <dbReference type="ARBA" id="ARBA00022803"/>
    </source>
</evidence>
<dbReference type="Gene3D" id="1.25.40.10">
    <property type="entry name" value="Tetratricopeptide repeat domain"/>
    <property type="match status" value="4"/>
</dbReference>
<feature type="repeat" description="TPR" evidence="3">
    <location>
        <begin position="88"/>
        <end position="121"/>
    </location>
</feature>
<evidence type="ECO:0000256" key="1">
    <source>
        <dbReference type="ARBA" id="ARBA00022737"/>
    </source>
</evidence>
<reference evidence="4 6" key="1">
    <citation type="submission" date="2020-08" db="EMBL/GenBank/DDBJ databases">
        <title>Genomic Encyclopedia of Type Strains, Phase IV (KMG-V): Genome sequencing to study the core and pangenomes of soil and plant-associated prokaryotes.</title>
        <authorList>
            <person name="Whitman W."/>
        </authorList>
    </citation>
    <scope>NUCLEOTIDE SEQUENCE [LARGE SCALE GENOMIC DNA]</scope>
    <source>
        <strain evidence="4 6">SEMIA 4013</strain>
    </source>
</reference>
<dbReference type="Pfam" id="PF13374">
    <property type="entry name" value="TPR_10"/>
    <property type="match status" value="1"/>
</dbReference>
<gene>
    <name evidence="4" type="ORF">GGD69_008314</name>
    <name evidence="5" type="ORF">ParKJ_32205</name>
</gene>
<feature type="repeat" description="TPR" evidence="3">
    <location>
        <begin position="54"/>
        <end position="87"/>
    </location>
</feature>
<dbReference type="InterPro" id="IPR002201">
    <property type="entry name" value="Glyco_trans_9"/>
</dbReference>
<dbReference type="SUPFAM" id="SSF53756">
    <property type="entry name" value="UDP-Glycosyltransferase/glycogen phosphorylase"/>
    <property type="match status" value="1"/>
</dbReference>
<feature type="repeat" description="TPR" evidence="3">
    <location>
        <begin position="224"/>
        <end position="257"/>
    </location>
</feature>
<evidence type="ECO:0000313" key="4">
    <source>
        <dbReference type="EMBL" id="MBB6207406.1"/>
    </source>
</evidence>
<proteinExistence type="predicted"/>